<dbReference type="SMART" id="SM00719">
    <property type="entry name" value="Plus3"/>
    <property type="match status" value="1"/>
</dbReference>
<feature type="domain" description="Plus3" evidence="6">
    <location>
        <begin position="253"/>
        <end position="384"/>
    </location>
</feature>
<dbReference type="PANTHER" id="PTHR13115:SF8">
    <property type="entry name" value="RNA POLYMERASE-ASSOCIATED PROTEIN RTF1 HOMOLOG"/>
    <property type="match status" value="1"/>
</dbReference>
<dbReference type="InParanoid" id="G0PLT2"/>
<evidence type="ECO:0000256" key="3">
    <source>
        <dbReference type="ARBA" id="ARBA00023163"/>
    </source>
</evidence>
<dbReference type="OrthoDB" id="166375at2759"/>
<dbReference type="GO" id="GO:0003677">
    <property type="term" value="F:DNA binding"/>
    <property type="evidence" value="ECO:0007669"/>
    <property type="project" value="InterPro"/>
</dbReference>
<dbReference type="GO" id="GO:1990269">
    <property type="term" value="F:RNA polymerase II C-terminal domain phosphoserine binding"/>
    <property type="evidence" value="ECO:0007669"/>
    <property type="project" value="TreeGrafter"/>
</dbReference>
<dbReference type="SUPFAM" id="SSF159042">
    <property type="entry name" value="Plus3-like"/>
    <property type="match status" value="1"/>
</dbReference>
<dbReference type="Proteomes" id="UP000008068">
    <property type="component" value="Unassembled WGS sequence"/>
</dbReference>
<feature type="compositionally biased region" description="Low complexity" evidence="5">
    <location>
        <begin position="215"/>
        <end position="236"/>
    </location>
</feature>
<dbReference type="InterPro" id="IPR004343">
    <property type="entry name" value="Plus-3_dom"/>
</dbReference>
<reference evidence="8" key="1">
    <citation type="submission" date="2011-07" db="EMBL/GenBank/DDBJ databases">
        <authorList>
            <consortium name="Caenorhabditis brenneri Sequencing and Analysis Consortium"/>
            <person name="Wilson R.K."/>
        </authorList>
    </citation>
    <scope>NUCLEOTIDE SEQUENCE [LARGE SCALE GENOMIC DNA]</scope>
    <source>
        <strain evidence="8">PB2801</strain>
    </source>
</reference>
<sequence length="610" mass="67784">MSSSDSASSDDEPKQRAAASSDSDSDSDSPRNAKKQGGSNSSDSDLKAEKPKAAPAKKKVLTKRKRKTSGSSEDDKVDDSLFADKEDKERWKNLTELEKEQEIFERIEARESAQAREAIAQQLAKKSKKNEKGKNEKRRKMNSGGSDAGSPRRGRSSDSDSEMDAEFHRPSDINRKHREKNAMDALKNKRKEIEKKNAKKNAHLSLEDVFGAANSGSSSSSSSSQSSGGSSSSSRDSSPDRAAEQEKIIKKEVETLAELRRARLSRHKLSLMIHAPFFDSTVVGCYVRLGQGQMSGSESKYRIWKIVGVEQTNKVYDLEGKKTNKSIKCQFGRSERPFRMQFVSNSEFEQVEFDEWLNATKAHGNVPTVDIMDKKKMDIEKAVNHKYSDKEVDAMIVEKSKFQKVTRNFAMTKAGLAKQKELAQQRGDIREAERVQKEIDEIERHADELDKERSKSIRGIAFINHRNRTQIKDQVLSGKLKIEENSQDDPFTRKKGGMRIVSGSKSKLDGTLSASSSMSNLAEADKTPSMAKATLPPPSSLKEIKKKTNMSSLHDFDLDIDFDKLKDFTTPDAASKRPSISGPSKAISMSDYRMRRAGGGDAGPSTSSAV</sequence>
<dbReference type="HOGENOM" id="CLU_018644_0_1_1"/>
<feature type="region of interest" description="Disordered" evidence="5">
    <location>
        <begin position="1"/>
        <end position="90"/>
    </location>
</feature>
<keyword evidence="8" id="KW-1185">Reference proteome</keyword>
<keyword evidence="4" id="KW-0539">Nucleus</keyword>
<evidence type="ECO:0000256" key="4">
    <source>
        <dbReference type="ARBA" id="ARBA00023242"/>
    </source>
</evidence>
<dbReference type="PANTHER" id="PTHR13115">
    <property type="entry name" value="RNA POLYMERASE-ASSOCIATED PROTEIN RTF1 HOMOLOG"/>
    <property type="match status" value="1"/>
</dbReference>
<dbReference type="Pfam" id="PF03126">
    <property type="entry name" value="Plus-3"/>
    <property type="match status" value="1"/>
</dbReference>
<accession>G0PLT2</accession>
<dbReference type="EMBL" id="GL381187">
    <property type="protein sequence ID" value="EGT35844.1"/>
    <property type="molecule type" value="Genomic_DNA"/>
</dbReference>
<gene>
    <name evidence="7" type="ORF">CAEBREN_08873</name>
</gene>
<dbReference type="InterPro" id="IPR036128">
    <property type="entry name" value="Plus3-like_sf"/>
</dbReference>
<evidence type="ECO:0000313" key="7">
    <source>
        <dbReference type="EMBL" id="EGT35844.1"/>
    </source>
</evidence>
<feature type="compositionally biased region" description="Basic and acidic residues" evidence="5">
    <location>
        <begin position="165"/>
        <end position="174"/>
    </location>
</feature>
<dbReference type="eggNOG" id="KOG2402">
    <property type="taxonomic scope" value="Eukaryota"/>
</dbReference>
<feature type="compositionally biased region" description="Basic residues" evidence="5">
    <location>
        <begin position="55"/>
        <end position="68"/>
    </location>
</feature>
<name>G0PLT2_CAEBE</name>
<dbReference type="Gene3D" id="3.90.70.200">
    <property type="entry name" value="Plus-3 domain"/>
    <property type="match status" value="1"/>
</dbReference>
<dbReference type="STRING" id="135651.G0PLT2"/>
<protein>
    <recommendedName>
        <fullName evidence="6">Plus3 domain-containing protein</fullName>
    </recommendedName>
</protein>
<evidence type="ECO:0000313" key="8">
    <source>
        <dbReference type="Proteomes" id="UP000008068"/>
    </source>
</evidence>
<dbReference type="PROSITE" id="PS51360">
    <property type="entry name" value="PLUS3"/>
    <property type="match status" value="1"/>
</dbReference>
<proteinExistence type="predicted"/>
<evidence type="ECO:0000256" key="1">
    <source>
        <dbReference type="ARBA" id="ARBA00004123"/>
    </source>
</evidence>
<evidence type="ECO:0000256" key="2">
    <source>
        <dbReference type="ARBA" id="ARBA00023015"/>
    </source>
</evidence>
<dbReference type="GO" id="GO:0016593">
    <property type="term" value="C:Cdc73/Paf1 complex"/>
    <property type="evidence" value="ECO:0007669"/>
    <property type="project" value="TreeGrafter"/>
</dbReference>
<keyword evidence="3" id="KW-0804">Transcription</keyword>
<organism evidence="8">
    <name type="scientific">Caenorhabditis brenneri</name>
    <name type="common">Nematode worm</name>
    <dbReference type="NCBI Taxonomy" id="135651"/>
    <lineage>
        <taxon>Eukaryota</taxon>
        <taxon>Metazoa</taxon>
        <taxon>Ecdysozoa</taxon>
        <taxon>Nematoda</taxon>
        <taxon>Chromadorea</taxon>
        <taxon>Rhabditida</taxon>
        <taxon>Rhabditina</taxon>
        <taxon>Rhabditomorpha</taxon>
        <taxon>Rhabditoidea</taxon>
        <taxon>Rhabditidae</taxon>
        <taxon>Peloderinae</taxon>
        <taxon>Caenorhabditis</taxon>
    </lineage>
</organism>
<feature type="region of interest" description="Disordered" evidence="5">
    <location>
        <begin position="113"/>
        <end position="245"/>
    </location>
</feature>
<feature type="region of interest" description="Disordered" evidence="5">
    <location>
        <begin position="568"/>
        <end position="610"/>
    </location>
</feature>
<dbReference type="OMA" id="ISGCYAR"/>
<comment type="subcellular location">
    <subcellularLocation>
        <location evidence="1">Nucleus</location>
    </subcellularLocation>
</comment>
<feature type="region of interest" description="Disordered" evidence="5">
    <location>
        <begin position="486"/>
        <end position="544"/>
    </location>
</feature>
<feature type="compositionally biased region" description="Basic and acidic residues" evidence="5">
    <location>
        <begin position="78"/>
        <end position="90"/>
    </location>
</feature>
<evidence type="ECO:0000259" key="6">
    <source>
        <dbReference type="PROSITE" id="PS51360"/>
    </source>
</evidence>
<evidence type="ECO:0000256" key="5">
    <source>
        <dbReference type="SAM" id="MobiDB-lite"/>
    </source>
</evidence>
<feature type="compositionally biased region" description="Basic residues" evidence="5">
    <location>
        <begin position="125"/>
        <end position="141"/>
    </location>
</feature>
<keyword evidence="2" id="KW-0805">Transcription regulation</keyword>
<dbReference type="AlphaFoldDB" id="G0PLT2"/>
<dbReference type="FunCoup" id="G0PLT2">
    <property type="interactions" value="4089"/>
</dbReference>